<keyword evidence="4" id="KW-0288">FMN</keyword>
<accession>A0ABY6HM04</accession>
<keyword evidence="3" id="KW-0285">Flavoprotein</keyword>
<evidence type="ECO:0000256" key="3">
    <source>
        <dbReference type="ARBA" id="ARBA00022630"/>
    </source>
</evidence>
<dbReference type="SUPFAM" id="SSF51395">
    <property type="entry name" value="FMN-linked oxidoreductases"/>
    <property type="match status" value="1"/>
</dbReference>
<organism evidence="12 13">
    <name type="scientific">Candidatus Lokiarchaeum ossiferum</name>
    <dbReference type="NCBI Taxonomy" id="2951803"/>
    <lineage>
        <taxon>Archaea</taxon>
        <taxon>Promethearchaeati</taxon>
        <taxon>Promethearchaeota</taxon>
        <taxon>Promethearchaeia</taxon>
        <taxon>Promethearchaeales</taxon>
        <taxon>Promethearchaeaceae</taxon>
        <taxon>Candidatus Lokiarchaeum</taxon>
    </lineage>
</organism>
<dbReference type="Gene3D" id="3.20.20.70">
    <property type="entry name" value="Aldolase class I"/>
    <property type="match status" value="1"/>
</dbReference>
<keyword evidence="8 12" id="KW-0560">Oxidoreductase</keyword>
<evidence type="ECO:0000256" key="9">
    <source>
        <dbReference type="ARBA" id="ARBA00048205"/>
    </source>
</evidence>
<dbReference type="PANTHER" id="PTHR45846:SF1">
    <property type="entry name" value="TRNA-DIHYDROURIDINE(47) SYNTHASE [NAD(P)(+)]-LIKE"/>
    <property type="match status" value="1"/>
</dbReference>
<dbReference type="EMBL" id="CP104013">
    <property type="protein sequence ID" value="UYP44543.1"/>
    <property type="molecule type" value="Genomic_DNA"/>
</dbReference>
<proteinExistence type="predicted"/>
<reference evidence="12" key="1">
    <citation type="submission" date="2022-09" db="EMBL/GenBank/DDBJ databases">
        <title>Actin cytoskeleton and complex cell architecture in an #Asgard archaeon.</title>
        <authorList>
            <person name="Ponce Toledo R.I."/>
            <person name="Schleper C."/>
            <person name="Rodrigues Oliveira T."/>
            <person name="Wollweber F."/>
            <person name="Xu J."/>
            <person name="Rittmann S."/>
            <person name="Klingl A."/>
            <person name="Pilhofer M."/>
        </authorList>
    </citation>
    <scope>NUCLEOTIDE SEQUENCE</scope>
    <source>
        <strain evidence="12">B-35</strain>
    </source>
</reference>
<name>A0ABY6HM04_9ARCH</name>
<dbReference type="InterPro" id="IPR001269">
    <property type="entry name" value="DUS_fam"/>
</dbReference>
<dbReference type="Proteomes" id="UP001208689">
    <property type="component" value="Chromosome"/>
</dbReference>
<dbReference type="CDD" id="cd02801">
    <property type="entry name" value="DUS_like_FMN"/>
    <property type="match status" value="1"/>
</dbReference>
<evidence type="ECO:0000256" key="5">
    <source>
        <dbReference type="ARBA" id="ARBA00022694"/>
    </source>
</evidence>
<dbReference type="InterPro" id="IPR024036">
    <property type="entry name" value="tRNA-dHydroUridine_Synthase_C"/>
</dbReference>
<evidence type="ECO:0000256" key="10">
    <source>
        <dbReference type="ARBA" id="ARBA00048802"/>
    </source>
</evidence>
<keyword evidence="13" id="KW-1185">Reference proteome</keyword>
<dbReference type="Gene3D" id="1.10.1200.80">
    <property type="entry name" value="Putative flavin oxidoreducatase, domain 2"/>
    <property type="match status" value="1"/>
</dbReference>
<evidence type="ECO:0000256" key="1">
    <source>
        <dbReference type="ARBA" id="ARBA00002790"/>
    </source>
</evidence>
<evidence type="ECO:0000256" key="7">
    <source>
        <dbReference type="ARBA" id="ARBA00022884"/>
    </source>
</evidence>
<protein>
    <submittedName>
        <fullName evidence="12">tRNA-dihydrouridine synthase B</fullName>
        <ecNumber evidence="12">1.3.1.-</ecNumber>
    </submittedName>
</protein>
<keyword evidence="2" id="KW-0820">tRNA-binding</keyword>
<gene>
    <name evidence="12" type="ORF">NEF87_000828</name>
</gene>
<keyword evidence="6" id="KW-0521">NADP</keyword>
<comment type="function">
    <text evidence="1">Catalyzes the synthesis of 5,6-dihydrouridine (D), a modified base found in the D-loop of most tRNAs, via the reduction of the C5-C6 double bond in target uridines.</text>
</comment>
<sequence>MKLGSIDLPTDLILAPMMDTMTPSFRNLIMQQGGVGMIVTPMIFVQQVAAAPKTAIPHLEHIEKQKPSSVQIVASGRNPDHIKKALDFLSSYNFDVLDINGGCPAPHTMKSGGGGGLLRDFHRDKSITRLQNVVETCMKYSHVPVSLKTRLGYENETDILEISKKLEDSGILFLTLHGRTVSQKYRGTANHEIIRQVKEQLNIPIVGNGDVYDYQSYKKMKDQTNCDAVMIGRAAMSDPAVFSKIWQNQQAISKGEDEIMFPDYHDFDTIRQYLRMDDEFISNSSRFWNTDRFKVAELRRLTIWFIKGIPGYKRVREKISKIMDINEIRDYIYGQAIEDDFKQGQITHL</sequence>
<comment type="catalytic activity">
    <reaction evidence="10">
        <text>a 5,6-dihydrouridine in tRNA + NAD(+) = a uridine in tRNA + NADH + H(+)</text>
        <dbReference type="Rhea" id="RHEA:54452"/>
        <dbReference type="Rhea" id="RHEA-COMP:13339"/>
        <dbReference type="Rhea" id="RHEA-COMP:13887"/>
        <dbReference type="ChEBI" id="CHEBI:15378"/>
        <dbReference type="ChEBI" id="CHEBI:57540"/>
        <dbReference type="ChEBI" id="CHEBI:57945"/>
        <dbReference type="ChEBI" id="CHEBI:65315"/>
        <dbReference type="ChEBI" id="CHEBI:74443"/>
    </reaction>
</comment>
<dbReference type="EC" id="1.3.1.-" evidence="12"/>
<evidence type="ECO:0000256" key="4">
    <source>
        <dbReference type="ARBA" id="ARBA00022643"/>
    </source>
</evidence>
<dbReference type="InterPro" id="IPR013785">
    <property type="entry name" value="Aldolase_TIM"/>
</dbReference>
<evidence type="ECO:0000256" key="2">
    <source>
        <dbReference type="ARBA" id="ARBA00022555"/>
    </source>
</evidence>
<dbReference type="GO" id="GO:0016491">
    <property type="term" value="F:oxidoreductase activity"/>
    <property type="evidence" value="ECO:0007669"/>
    <property type="project" value="UniProtKB-KW"/>
</dbReference>
<feature type="domain" description="DUS-like FMN-binding" evidence="11">
    <location>
        <begin position="13"/>
        <end position="327"/>
    </location>
</feature>
<evidence type="ECO:0000259" key="11">
    <source>
        <dbReference type="Pfam" id="PF01207"/>
    </source>
</evidence>
<keyword evidence="5" id="KW-0819">tRNA processing</keyword>
<comment type="catalytic activity">
    <reaction evidence="9">
        <text>a 5,6-dihydrouridine in tRNA + NADP(+) = a uridine in tRNA + NADPH + H(+)</text>
        <dbReference type="Rhea" id="RHEA:23624"/>
        <dbReference type="Rhea" id="RHEA-COMP:13339"/>
        <dbReference type="Rhea" id="RHEA-COMP:13887"/>
        <dbReference type="ChEBI" id="CHEBI:15378"/>
        <dbReference type="ChEBI" id="CHEBI:57783"/>
        <dbReference type="ChEBI" id="CHEBI:58349"/>
        <dbReference type="ChEBI" id="CHEBI:65315"/>
        <dbReference type="ChEBI" id="CHEBI:74443"/>
    </reaction>
</comment>
<dbReference type="InterPro" id="IPR035587">
    <property type="entry name" value="DUS-like_FMN-bd"/>
</dbReference>
<evidence type="ECO:0000256" key="6">
    <source>
        <dbReference type="ARBA" id="ARBA00022857"/>
    </source>
</evidence>
<evidence type="ECO:0000313" key="13">
    <source>
        <dbReference type="Proteomes" id="UP001208689"/>
    </source>
</evidence>
<dbReference type="PANTHER" id="PTHR45846">
    <property type="entry name" value="TRNA-DIHYDROURIDINE(47) SYNTHASE [NAD(P)(+)]-LIKE"/>
    <property type="match status" value="1"/>
</dbReference>
<evidence type="ECO:0000256" key="8">
    <source>
        <dbReference type="ARBA" id="ARBA00023002"/>
    </source>
</evidence>
<dbReference type="PIRSF" id="PIRSF006621">
    <property type="entry name" value="Dus"/>
    <property type="match status" value="1"/>
</dbReference>
<evidence type="ECO:0000313" key="12">
    <source>
        <dbReference type="EMBL" id="UYP44543.1"/>
    </source>
</evidence>
<dbReference type="Pfam" id="PF01207">
    <property type="entry name" value="Dus"/>
    <property type="match status" value="1"/>
</dbReference>
<keyword evidence="7" id="KW-0694">RNA-binding</keyword>